<accession>A0A7S7LSS9</accession>
<evidence type="ECO:0000313" key="2">
    <source>
        <dbReference type="Proteomes" id="UP000593994"/>
    </source>
</evidence>
<dbReference type="EMBL" id="CP054492">
    <property type="protein sequence ID" value="QOY50882.1"/>
    <property type="molecule type" value="Genomic_DNA"/>
</dbReference>
<name>A0A7S7LSS9_9BACT</name>
<reference evidence="1 2" key="1">
    <citation type="submission" date="2020-05" db="EMBL/GenBank/DDBJ databases">
        <title>Sulfurimonas marisnigri, sp. nov., and Sulfurimonas baltica, sp. nov., manganese oxide reducing chemolithoautotrophs of the class Epsilonproteobacteria isolated from the pelagic redoxclines of the Black and Baltic Seas and emended description of the genus Sulfurimonas.</title>
        <authorList>
            <person name="Henkel J.V."/>
            <person name="Laudan C."/>
            <person name="Werner J."/>
            <person name="Neu T."/>
            <person name="Plewe S."/>
            <person name="Sproer C."/>
            <person name="Bunk B."/>
            <person name="Schulz-Vogt H.N."/>
        </authorList>
    </citation>
    <scope>NUCLEOTIDE SEQUENCE [LARGE SCALE GENOMIC DNA]</scope>
    <source>
        <strain evidence="1 2">GD2</strain>
    </source>
</reference>
<gene>
    <name evidence="1" type="ORF">HUE88_06935</name>
</gene>
<dbReference type="Proteomes" id="UP000593994">
    <property type="component" value="Chromosome"/>
</dbReference>
<sequence>MKNIASELKIYLKTNLPKPSIDFKWGDFENENFFSYLNKNYPSDYFSNSENQLEIKHAFKEYFEPIGYPLVKLSENTIRIKVFEYKTEPKNSLNLDSIIDIIEENEELIEYDYKGKDDLIAIPEDVKDKIIYFVNNIKNEEINKKELIKFAVREAFELEESDIVIIRSNQIIIKLLDGFLVEEVADNQKNTIAARYNGIDEAKLKSFNDEIFSQQDNEDFFYFAAEEFVDTYFLSKNIDNIIYEKNAFSLIQTIIMEQLTDSYDNQNEFFKGFAGYLFRIHFKEVFGYIADIILEEVGSSNKYMIDFLKYYSLDVVVLDGNKYTVPRIEAENGMRWNITSIMSIVRIYIKAKISIENIHETIDNLNNDISKFYIGGISPVEYNSRLKKEIENLSQNINSDTKKFNLYTETLSSSKDENEKKVLKNEIISLKSYLLHLKEKQSILSSKFADSSTITEYTDIKREIDSLKRQENRDKKIIDQNQDSYLSIKNALIKALTSKKTLLGRVE</sequence>
<dbReference type="AlphaFoldDB" id="A0A7S7LSS9"/>
<keyword evidence="2" id="KW-1185">Reference proteome</keyword>
<evidence type="ECO:0000313" key="1">
    <source>
        <dbReference type="EMBL" id="QOY50882.1"/>
    </source>
</evidence>
<protein>
    <submittedName>
        <fullName evidence="1">Uncharacterized protein</fullName>
    </submittedName>
</protein>
<dbReference type="KEGG" id="sbal:HUE88_06935"/>
<organism evidence="1 2">
    <name type="scientific">Candidatus Sulfurimonas baltica</name>
    <dbReference type="NCBI Taxonomy" id="2740404"/>
    <lineage>
        <taxon>Bacteria</taxon>
        <taxon>Pseudomonadati</taxon>
        <taxon>Campylobacterota</taxon>
        <taxon>Epsilonproteobacteria</taxon>
        <taxon>Campylobacterales</taxon>
        <taxon>Sulfurimonadaceae</taxon>
        <taxon>Sulfurimonas</taxon>
    </lineage>
</organism>
<proteinExistence type="predicted"/>
<dbReference type="RefSeq" id="WP_194368002.1">
    <property type="nucleotide sequence ID" value="NZ_CP054492.1"/>
</dbReference>